<dbReference type="InterPro" id="IPR005899">
    <property type="entry name" value="Na_pump_deCOase"/>
</dbReference>
<dbReference type="EMBL" id="AFZG01000002">
    <property type="protein sequence ID" value="EHL20111.1"/>
    <property type="molecule type" value="Genomic_DNA"/>
</dbReference>
<evidence type="ECO:0000256" key="6">
    <source>
        <dbReference type="SAM" id="Phobius"/>
    </source>
</evidence>
<keyword evidence="4 6" id="KW-1133">Transmembrane helix</keyword>
<evidence type="ECO:0000256" key="1">
    <source>
        <dbReference type="ARBA" id="ARBA00004236"/>
    </source>
</evidence>
<dbReference type="AlphaFoldDB" id="G9X0T8"/>
<dbReference type="RefSeq" id="WP_009526240.1">
    <property type="nucleotide sequence ID" value="NZ_JBQMYE010000071.1"/>
</dbReference>
<dbReference type="EMBL" id="AFZE01000017">
    <property type="protein sequence ID" value="EHL15033.1"/>
    <property type="molecule type" value="Genomic_DNA"/>
</dbReference>
<evidence type="ECO:0000313" key="9">
    <source>
        <dbReference type="Proteomes" id="UP000003379"/>
    </source>
</evidence>
<evidence type="ECO:0000256" key="4">
    <source>
        <dbReference type="ARBA" id="ARBA00022989"/>
    </source>
</evidence>
<sequence>MGGIWQGGDSMGLVDSLLYSLTGMATVFFALILLALAIIVLTKILAAMGLGANAAVKKETKAAVTQTVAPSASVSAPQVVEENTEEYAVILAAISEHSRVPIERLKINSITKK</sequence>
<dbReference type="GO" id="GO:0036376">
    <property type="term" value="P:sodium ion export across plasma membrane"/>
    <property type="evidence" value="ECO:0007669"/>
    <property type="project" value="InterPro"/>
</dbReference>
<evidence type="ECO:0000256" key="5">
    <source>
        <dbReference type="ARBA" id="ARBA00023136"/>
    </source>
</evidence>
<evidence type="ECO:0000256" key="2">
    <source>
        <dbReference type="ARBA" id="ARBA00022475"/>
    </source>
</evidence>
<protein>
    <submittedName>
        <fullName evidence="7">Uncharacterized protein</fullName>
    </submittedName>
</protein>
<accession>G9XA97</accession>
<evidence type="ECO:0000313" key="10">
    <source>
        <dbReference type="Proteomes" id="UP000006437"/>
    </source>
</evidence>
<dbReference type="HOGENOM" id="CLU_173173_0_0_9"/>
<dbReference type="Proteomes" id="UP000003379">
    <property type="component" value="Unassembled WGS sequence"/>
</dbReference>
<dbReference type="Pfam" id="PF04277">
    <property type="entry name" value="OAD_gamma"/>
    <property type="match status" value="1"/>
</dbReference>
<dbReference type="Proteomes" id="UP000006437">
    <property type="component" value="Unassembled WGS sequence"/>
</dbReference>
<organism evidence="7 10">
    <name type="scientific">Peptoanaerobacter stomatis</name>
    <dbReference type="NCBI Taxonomy" id="796937"/>
    <lineage>
        <taxon>Bacteria</taxon>
        <taxon>Bacillati</taxon>
        <taxon>Bacillota</taxon>
        <taxon>Clostridia</taxon>
        <taxon>Peptostreptococcales</taxon>
        <taxon>Filifactoraceae</taxon>
        <taxon>Peptoanaerobacter</taxon>
    </lineage>
</organism>
<dbReference type="GO" id="GO:0005886">
    <property type="term" value="C:plasma membrane"/>
    <property type="evidence" value="ECO:0007669"/>
    <property type="project" value="UniProtKB-SubCell"/>
</dbReference>
<dbReference type="BioCyc" id="EBAC796937-HMP:GMGH-2032-MONOMER"/>
<evidence type="ECO:0000313" key="8">
    <source>
        <dbReference type="EMBL" id="EHL20111.1"/>
    </source>
</evidence>
<accession>G9X0T8</accession>
<reference evidence="7 10" key="1">
    <citation type="submission" date="2011-08" db="EMBL/GenBank/DDBJ databases">
        <title>The Genome Sequence of Eubacteriaceae bacterium ACC19a.</title>
        <authorList>
            <consortium name="The Broad Institute Genome Sequencing Platform"/>
            <person name="Earl A."/>
            <person name="Ward D."/>
            <person name="Feldgarden M."/>
            <person name="Gevers D."/>
            <person name="Sizova M."/>
            <person name="Hazen A."/>
            <person name="Epstein S."/>
            <person name="Young S.K."/>
            <person name="Zeng Q."/>
            <person name="Gargeya S."/>
            <person name="Fitzgerald M."/>
            <person name="Haas B."/>
            <person name="Abouelleil A."/>
            <person name="Alvarado L."/>
            <person name="Arachchi H.M."/>
            <person name="Berlin A."/>
            <person name="Brown A."/>
            <person name="Chapman S.B."/>
            <person name="Chen Z."/>
            <person name="Dunbar C."/>
            <person name="Freedman E."/>
            <person name="Gearin G."/>
            <person name="Gellesch M."/>
            <person name="Goldberg J."/>
            <person name="Griggs A."/>
            <person name="Gujja S."/>
            <person name="Heiman D."/>
            <person name="Howarth C."/>
            <person name="Larson L."/>
            <person name="Lui A."/>
            <person name="MacDonald P.J.P."/>
            <person name="Montmayeur A."/>
            <person name="Murphy C."/>
            <person name="Neiman D."/>
            <person name="Pearson M."/>
            <person name="Priest M."/>
            <person name="Roberts A."/>
            <person name="Saif S."/>
            <person name="Shea T."/>
            <person name="Shenoy N."/>
            <person name="Sisk P."/>
            <person name="Stolte C."/>
            <person name="Sykes S."/>
            <person name="Wortman J."/>
            <person name="Nusbaum C."/>
            <person name="Birren B."/>
        </authorList>
    </citation>
    <scope>NUCLEOTIDE SEQUENCE [LARGE SCALE GENOMIC DNA]</scope>
    <source>
        <strain evidence="7 10">ACC19a</strain>
    </source>
</reference>
<evidence type="ECO:0000256" key="3">
    <source>
        <dbReference type="ARBA" id="ARBA00022692"/>
    </source>
</evidence>
<dbReference type="GO" id="GO:0015081">
    <property type="term" value="F:sodium ion transmembrane transporter activity"/>
    <property type="evidence" value="ECO:0007669"/>
    <property type="project" value="InterPro"/>
</dbReference>
<name>G9X0T8_9FIRM</name>
<dbReference type="STRING" id="796937.HMPREF9630_01769"/>
<keyword evidence="5 6" id="KW-0472">Membrane</keyword>
<comment type="caution">
    <text evidence="7">The sequence shown here is derived from an EMBL/GenBank/DDBJ whole genome shotgun (WGS) entry which is preliminary data.</text>
</comment>
<reference evidence="8 9" key="2">
    <citation type="submission" date="2011-08" db="EMBL/GenBank/DDBJ databases">
        <title>The Genome Sequence of Eubacteriaceae bacterium CM5.</title>
        <authorList>
            <consortium name="The Broad Institute Genome Sequencing Platform"/>
            <person name="Earl A."/>
            <person name="Ward D."/>
            <person name="Feldgarden M."/>
            <person name="Gevers D."/>
            <person name="Sizova M."/>
            <person name="Hazen A."/>
            <person name="Epstein S."/>
            <person name="Young S.K."/>
            <person name="Zeng Q."/>
            <person name="Gargeya S."/>
            <person name="Fitzgerald M."/>
            <person name="Haas B."/>
            <person name="Abouelleil A."/>
            <person name="Alvarado L."/>
            <person name="Arachchi H.M."/>
            <person name="Berlin A."/>
            <person name="Brown A."/>
            <person name="Chapman S.B."/>
            <person name="Chen Z."/>
            <person name="Dunbar C."/>
            <person name="Freedman E."/>
            <person name="Gearin G."/>
            <person name="Gellesch M."/>
            <person name="Goldberg J."/>
            <person name="Griggs A."/>
            <person name="Gujja S."/>
            <person name="Heiman D."/>
            <person name="Howarth C."/>
            <person name="Larson L."/>
            <person name="Lui A."/>
            <person name="MacDonald P.J.P."/>
            <person name="Montmayeur A."/>
            <person name="Murphy C."/>
            <person name="Neiman D."/>
            <person name="Pearson M."/>
            <person name="Priest M."/>
            <person name="Roberts A."/>
            <person name="Saif S."/>
            <person name="Shea T."/>
            <person name="Shenoy N."/>
            <person name="Sisk P."/>
            <person name="Stolte C."/>
            <person name="Sykes S."/>
            <person name="Wortman J."/>
            <person name="Nusbaum C."/>
            <person name="Birren B."/>
        </authorList>
    </citation>
    <scope>NUCLEOTIDE SEQUENCE [LARGE SCALE GENOMIC DNA]</scope>
    <source>
        <strain evidence="8 9">CM5</strain>
    </source>
</reference>
<evidence type="ECO:0000313" key="7">
    <source>
        <dbReference type="EMBL" id="EHL15033.1"/>
    </source>
</evidence>
<keyword evidence="2" id="KW-1003">Cell membrane</keyword>
<feature type="transmembrane region" description="Helical" evidence="6">
    <location>
        <begin position="17"/>
        <end position="41"/>
    </location>
</feature>
<gene>
    <name evidence="8" type="ORF">HMPREF9628_00922</name>
    <name evidence="7" type="ORF">HMPREF9629_02024</name>
</gene>
<proteinExistence type="predicted"/>
<comment type="subcellular location">
    <subcellularLocation>
        <location evidence="1">Cell membrane</location>
    </subcellularLocation>
</comment>
<keyword evidence="3 6" id="KW-0812">Transmembrane</keyword>